<sequence length="96" mass="10849">MSSDEASFGVTYTSISSDYKEPSDVGSPRVVVYRYDGLPMHLVDPYMDAALQALPYPNYVPDLEEPKQEPLLPDYVSRPEYPEYLVQSDAEIPVED</sequence>
<name>A0A699GS08_TANCI</name>
<organism evidence="1">
    <name type="scientific">Tanacetum cinerariifolium</name>
    <name type="common">Dalmatian daisy</name>
    <name type="synonym">Chrysanthemum cinerariifolium</name>
    <dbReference type="NCBI Taxonomy" id="118510"/>
    <lineage>
        <taxon>Eukaryota</taxon>
        <taxon>Viridiplantae</taxon>
        <taxon>Streptophyta</taxon>
        <taxon>Embryophyta</taxon>
        <taxon>Tracheophyta</taxon>
        <taxon>Spermatophyta</taxon>
        <taxon>Magnoliopsida</taxon>
        <taxon>eudicotyledons</taxon>
        <taxon>Gunneridae</taxon>
        <taxon>Pentapetalae</taxon>
        <taxon>asterids</taxon>
        <taxon>campanulids</taxon>
        <taxon>Asterales</taxon>
        <taxon>Asteraceae</taxon>
        <taxon>Asteroideae</taxon>
        <taxon>Anthemideae</taxon>
        <taxon>Anthemidinae</taxon>
        <taxon>Tanacetum</taxon>
    </lineage>
</organism>
<proteinExistence type="predicted"/>
<reference evidence="1" key="1">
    <citation type="journal article" date="2019" name="Sci. Rep.">
        <title>Draft genome of Tanacetum cinerariifolium, the natural source of mosquito coil.</title>
        <authorList>
            <person name="Yamashiro T."/>
            <person name="Shiraishi A."/>
            <person name="Satake H."/>
            <person name="Nakayama K."/>
        </authorList>
    </citation>
    <scope>NUCLEOTIDE SEQUENCE</scope>
</reference>
<dbReference type="EMBL" id="BKCJ010043552">
    <property type="protein sequence ID" value="GEW05654.1"/>
    <property type="molecule type" value="Genomic_DNA"/>
</dbReference>
<protein>
    <submittedName>
        <fullName evidence="1">Uncharacterized protein</fullName>
    </submittedName>
</protein>
<gene>
    <name evidence="1" type="ORF">Tci_177630</name>
</gene>
<evidence type="ECO:0000313" key="1">
    <source>
        <dbReference type="EMBL" id="GEW05654.1"/>
    </source>
</evidence>
<dbReference type="AlphaFoldDB" id="A0A699GS08"/>
<accession>A0A699GS08</accession>
<comment type="caution">
    <text evidence="1">The sequence shown here is derived from an EMBL/GenBank/DDBJ whole genome shotgun (WGS) entry which is preliminary data.</text>
</comment>